<feature type="non-terminal residue" evidence="1">
    <location>
        <position position="1"/>
    </location>
</feature>
<organism evidence="1">
    <name type="scientific">marine sediment metagenome</name>
    <dbReference type="NCBI Taxonomy" id="412755"/>
    <lineage>
        <taxon>unclassified sequences</taxon>
        <taxon>metagenomes</taxon>
        <taxon>ecological metagenomes</taxon>
    </lineage>
</organism>
<sequence length="198" mass="22344">QPVCGSPGGYVDIDEISAEPIQPGVRQFDDRVKFDAESEEIIEINPNNNYDYGTLELFTMDCPDPDLHSFRDVYRAALFLGFDAAFSMPVDQTKLWNSPEGNELSLVEHFQNTISALHLDPQEMLSISIYSKNLDPATVIQEINNDDKLFLIKRATWDSKLGHWKVDAYEIGTGDRPAIGTEDDDWLITEDGQTLTIE</sequence>
<protein>
    <submittedName>
        <fullName evidence="1">Uncharacterized protein</fullName>
    </submittedName>
</protein>
<dbReference type="AlphaFoldDB" id="A0A0F9AZZ9"/>
<proteinExistence type="predicted"/>
<reference evidence="1" key="1">
    <citation type="journal article" date="2015" name="Nature">
        <title>Complex archaea that bridge the gap between prokaryotes and eukaryotes.</title>
        <authorList>
            <person name="Spang A."/>
            <person name="Saw J.H."/>
            <person name="Jorgensen S.L."/>
            <person name="Zaremba-Niedzwiedzka K."/>
            <person name="Martijn J."/>
            <person name="Lind A.E."/>
            <person name="van Eijk R."/>
            <person name="Schleper C."/>
            <person name="Guy L."/>
            <person name="Ettema T.J."/>
        </authorList>
    </citation>
    <scope>NUCLEOTIDE SEQUENCE</scope>
</reference>
<comment type="caution">
    <text evidence="1">The sequence shown here is derived from an EMBL/GenBank/DDBJ whole genome shotgun (WGS) entry which is preliminary data.</text>
</comment>
<gene>
    <name evidence="1" type="ORF">LCGC14_2788100</name>
</gene>
<evidence type="ECO:0000313" key="1">
    <source>
        <dbReference type="EMBL" id="KKK83964.1"/>
    </source>
</evidence>
<accession>A0A0F9AZZ9</accession>
<name>A0A0F9AZZ9_9ZZZZ</name>
<dbReference type="EMBL" id="LAZR01051984">
    <property type="protein sequence ID" value="KKK83964.1"/>
    <property type="molecule type" value="Genomic_DNA"/>
</dbReference>